<dbReference type="PANTHER" id="PTHR43214">
    <property type="entry name" value="TWO-COMPONENT RESPONSE REGULATOR"/>
    <property type="match status" value="1"/>
</dbReference>
<dbReference type="InterPro" id="IPR016032">
    <property type="entry name" value="Sig_transdc_resp-reg_C-effctor"/>
</dbReference>
<dbReference type="InterPro" id="IPR036388">
    <property type="entry name" value="WH-like_DNA-bd_sf"/>
</dbReference>
<proteinExistence type="predicted"/>
<dbReference type="PANTHER" id="PTHR43214:SF44">
    <property type="entry name" value="TWO-COMPONENT RESPONSE REGULATOR"/>
    <property type="match status" value="1"/>
</dbReference>
<dbReference type="Gene3D" id="1.10.10.10">
    <property type="entry name" value="Winged helix-like DNA-binding domain superfamily/Winged helix DNA-binding domain"/>
    <property type="match status" value="1"/>
</dbReference>
<comment type="caution">
    <text evidence="2">Lacks conserved residue(s) required for the propagation of feature annotation.</text>
</comment>
<protein>
    <submittedName>
        <fullName evidence="4">LuxR family two component transcriptional regulator</fullName>
    </submittedName>
</protein>
<dbReference type="Pfam" id="PF00196">
    <property type="entry name" value="GerE"/>
    <property type="match status" value="1"/>
</dbReference>
<dbReference type="InterPro" id="IPR039420">
    <property type="entry name" value="WalR-like"/>
</dbReference>
<dbReference type="GO" id="GO:0003677">
    <property type="term" value="F:DNA binding"/>
    <property type="evidence" value="ECO:0007669"/>
    <property type="project" value="UniProtKB-KW"/>
</dbReference>
<reference evidence="4 5" key="2">
    <citation type="submission" date="2018-06" db="EMBL/GenBank/DDBJ databases">
        <title>Sequencing of bacterial isolates from soil warming experiment in Harvard Forest, Massachusetts, USA.</title>
        <authorList>
            <person name="Deangelis K.PhD."/>
        </authorList>
    </citation>
    <scope>NUCLEOTIDE SEQUENCE [LARGE SCALE GENOMIC DNA]</scope>
    <source>
        <strain evidence="4 5">GAS496</strain>
    </source>
</reference>
<feature type="domain" description="Response regulatory" evidence="3">
    <location>
        <begin position="19"/>
        <end position="138"/>
    </location>
</feature>
<dbReference type="SUPFAM" id="SSF46894">
    <property type="entry name" value="C-terminal effector domain of the bipartite response regulators"/>
    <property type="match status" value="1"/>
</dbReference>
<evidence type="ECO:0000256" key="1">
    <source>
        <dbReference type="ARBA" id="ARBA00023125"/>
    </source>
</evidence>
<evidence type="ECO:0000313" key="5">
    <source>
        <dbReference type="Proteomes" id="UP000247781"/>
    </source>
</evidence>
<comment type="caution">
    <text evidence="4">The sequence shown here is derived from an EMBL/GenBank/DDBJ whole genome shotgun (WGS) entry which is preliminary data.</text>
</comment>
<dbReference type="GO" id="GO:0006355">
    <property type="term" value="P:regulation of DNA-templated transcription"/>
    <property type="evidence" value="ECO:0007669"/>
    <property type="project" value="InterPro"/>
</dbReference>
<name>A0A318HUR7_9MYCO</name>
<dbReference type="PROSITE" id="PS50110">
    <property type="entry name" value="RESPONSE_REGULATORY"/>
    <property type="match status" value="1"/>
</dbReference>
<accession>A0A318HUR7</accession>
<dbReference type="Gene3D" id="3.40.50.2300">
    <property type="match status" value="1"/>
</dbReference>
<dbReference type="EMBL" id="QJJU01000002">
    <property type="protein sequence ID" value="PXX12059.1"/>
    <property type="molecule type" value="Genomic_DNA"/>
</dbReference>
<dbReference type="InterPro" id="IPR001789">
    <property type="entry name" value="Sig_transdc_resp-reg_receiver"/>
</dbReference>
<dbReference type="GO" id="GO:0000160">
    <property type="term" value="P:phosphorelay signal transduction system"/>
    <property type="evidence" value="ECO:0007669"/>
    <property type="project" value="InterPro"/>
</dbReference>
<dbReference type="OrthoDB" id="3171335at2"/>
<dbReference type="InterPro" id="IPR000792">
    <property type="entry name" value="Tscrpt_reg_LuxR_C"/>
</dbReference>
<dbReference type="SUPFAM" id="SSF52172">
    <property type="entry name" value="CheY-like"/>
    <property type="match status" value="1"/>
</dbReference>
<evidence type="ECO:0000313" key="4">
    <source>
        <dbReference type="EMBL" id="PXX12059.1"/>
    </source>
</evidence>
<dbReference type="InterPro" id="IPR011006">
    <property type="entry name" value="CheY-like_superfamily"/>
</dbReference>
<evidence type="ECO:0000259" key="3">
    <source>
        <dbReference type="PROSITE" id="PS50110"/>
    </source>
</evidence>
<reference evidence="5" key="1">
    <citation type="submission" date="2018-05" db="EMBL/GenBank/DDBJ databases">
        <authorList>
            <person name="Deangelis K."/>
            <person name="Huntemann M."/>
            <person name="Clum A."/>
            <person name="Pillay M."/>
            <person name="Palaniappan K."/>
            <person name="Varghese N."/>
            <person name="Mikhailova N."/>
            <person name="Stamatis D."/>
            <person name="Reddy T."/>
            <person name="Daum C."/>
            <person name="Shapiro N."/>
            <person name="Ivanova N."/>
            <person name="Kyrpides N."/>
            <person name="Woyke T."/>
        </authorList>
    </citation>
    <scope>NUCLEOTIDE SEQUENCE [LARGE SCALE GENOMIC DNA]</scope>
    <source>
        <strain evidence="5">GAS496</strain>
    </source>
</reference>
<evidence type="ECO:0000256" key="2">
    <source>
        <dbReference type="PROSITE-ProRule" id="PRU00169"/>
    </source>
</evidence>
<keyword evidence="5" id="KW-1185">Reference proteome</keyword>
<dbReference type="Proteomes" id="UP000247781">
    <property type="component" value="Unassembled WGS sequence"/>
</dbReference>
<sequence length="233" mass="25368">MRHNGREPSTRREVTSCASVAVIDELDAIHAAVELWCSQAQPPIQFAGNYFSAEQFLAEQDSSAASNVGAVVLELQMGPCRADFTTLDHLVARRFRVIVYSHIANDEVILTSLDRGAVTYLVKTEGKGHLIDAICAASADMPYVGPRMAEAMINDGAIGRPNLARREKEVLIAWFRTESKDVVANQLQIAPTTVRTHLQRVRAKYAAVGRPATTKAALVARAIQDGIVSVDDI</sequence>
<organism evidence="4 5">
    <name type="scientific">Mycolicibacterium moriokaense</name>
    <dbReference type="NCBI Taxonomy" id="39691"/>
    <lineage>
        <taxon>Bacteria</taxon>
        <taxon>Bacillati</taxon>
        <taxon>Actinomycetota</taxon>
        <taxon>Actinomycetes</taxon>
        <taxon>Mycobacteriales</taxon>
        <taxon>Mycobacteriaceae</taxon>
        <taxon>Mycolicibacterium</taxon>
    </lineage>
</organism>
<gene>
    <name evidence="4" type="ORF">C8E89_102183</name>
</gene>
<keyword evidence="1" id="KW-0238">DNA-binding</keyword>
<dbReference type="AlphaFoldDB" id="A0A318HUR7"/>